<comment type="caution">
    <text evidence="2">The sequence shown here is derived from an EMBL/GenBank/DDBJ whole genome shotgun (WGS) entry which is preliminary data.</text>
</comment>
<keyword evidence="3" id="KW-1185">Reference proteome</keyword>
<feature type="domain" description="Ribosome maturation protein SDO1/SBDS N-terminal" evidence="1">
    <location>
        <begin position="8"/>
        <end position="97"/>
    </location>
</feature>
<dbReference type="AlphaFoldDB" id="A0A167WBE8"/>
<organism evidence="2 3">
    <name type="scientific">Ascosphaera apis ARSEF 7405</name>
    <dbReference type="NCBI Taxonomy" id="392613"/>
    <lineage>
        <taxon>Eukaryota</taxon>
        <taxon>Fungi</taxon>
        <taxon>Dikarya</taxon>
        <taxon>Ascomycota</taxon>
        <taxon>Pezizomycotina</taxon>
        <taxon>Eurotiomycetes</taxon>
        <taxon>Eurotiomycetidae</taxon>
        <taxon>Onygenales</taxon>
        <taxon>Ascosphaeraceae</taxon>
        <taxon>Ascosphaera</taxon>
    </lineage>
</organism>
<evidence type="ECO:0000313" key="3">
    <source>
        <dbReference type="Proteomes" id="UP000242877"/>
    </source>
</evidence>
<reference evidence="2 3" key="1">
    <citation type="journal article" date="2016" name="Genome Biol. Evol.">
        <title>Divergent and convergent evolution of fungal pathogenicity.</title>
        <authorList>
            <person name="Shang Y."/>
            <person name="Xiao G."/>
            <person name="Zheng P."/>
            <person name="Cen K."/>
            <person name="Zhan S."/>
            <person name="Wang C."/>
        </authorList>
    </citation>
    <scope>NUCLEOTIDE SEQUENCE [LARGE SCALE GENOMIC DNA]</scope>
    <source>
        <strain evidence="2 3">ARSEF 7405</strain>
    </source>
</reference>
<dbReference type="Gene3D" id="3.30.1250.10">
    <property type="entry name" value="Ribosome maturation protein SBDS, N-terminal domain"/>
    <property type="match status" value="1"/>
</dbReference>
<dbReference type="PANTHER" id="PTHR10927">
    <property type="entry name" value="RIBOSOME MATURATION PROTEIN SBDS"/>
    <property type="match status" value="1"/>
</dbReference>
<evidence type="ECO:0000259" key="1">
    <source>
        <dbReference type="Pfam" id="PF01172"/>
    </source>
</evidence>
<dbReference type="VEuPathDB" id="FungiDB:AAP_04729"/>
<proteinExistence type="predicted"/>
<dbReference type="InterPro" id="IPR019783">
    <property type="entry name" value="SDO1/SBDS_N"/>
</dbReference>
<dbReference type="Proteomes" id="UP000242877">
    <property type="component" value="Unassembled WGS sequence"/>
</dbReference>
<dbReference type="SUPFAM" id="SSF89895">
    <property type="entry name" value="FYSH domain"/>
    <property type="match status" value="1"/>
</dbReference>
<name>A0A167WBE8_9EURO</name>
<evidence type="ECO:0000313" key="2">
    <source>
        <dbReference type="EMBL" id="KZZ88631.1"/>
    </source>
</evidence>
<sequence length="106" mass="11922">MVRGNVEVEKVFYKGDTDDFLVFVEDTKTVQQWKNDRSIPLAQVVRAMQVFVTHQQGAQGIYDEASRASLESEFGTHNVDSVITTILEKGSAQDMKTPSRVLQENS</sequence>
<dbReference type="Pfam" id="PF01172">
    <property type="entry name" value="SBDS_N"/>
    <property type="match status" value="1"/>
</dbReference>
<dbReference type="EMBL" id="AZGZ01000024">
    <property type="protein sequence ID" value="KZZ88631.1"/>
    <property type="molecule type" value="Genomic_DNA"/>
</dbReference>
<dbReference type="InterPro" id="IPR039100">
    <property type="entry name" value="Sdo1/SBDS-like"/>
</dbReference>
<dbReference type="PANTHER" id="PTHR10927:SF2">
    <property type="entry name" value="RESTRICTION OF TELOMERE CAPPING PROTEIN 3"/>
    <property type="match status" value="1"/>
</dbReference>
<accession>A0A167WBE8</accession>
<dbReference type="InterPro" id="IPR036786">
    <property type="entry name" value="Ribosome_mat_SBDS_N_sf"/>
</dbReference>
<gene>
    <name evidence="2" type="ORF">AAP_04729</name>
</gene>
<protein>
    <submittedName>
        <fullName evidence="2">Ribosome maturation protein SBDS</fullName>
    </submittedName>
</protein>
<dbReference type="OrthoDB" id="2567806at2759"/>